<comment type="function">
    <text evidence="5">A key translational regulator that binds mRNA to regulate translation initiation and/or mRNA stability. Mediates global changes in gene expression, shifting from rapid growth to stress survival by linking envelope stress, the stringent response and the catabolite repression systems. Usually binds in the 5'-UTR; binding at or near the Shine-Dalgarno sequence prevents ribosome-binding, repressing translation, binding elsewhere in the 5'-UTR can activate translation and/or stabilize the mRNA. Its function is antagonized by small RNA(s).</text>
</comment>
<dbReference type="SUPFAM" id="SSF117130">
    <property type="entry name" value="CsrA-like"/>
    <property type="match status" value="1"/>
</dbReference>
<feature type="compositionally biased region" description="Basic residues" evidence="6">
    <location>
        <begin position="73"/>
        <end position="83"/>
    </location>
</feature>
<keyword evidence="3 5" id="KW-0694">RNA-binding</keyword>
<keyword evidence="1 5" id="KW-0963">Cytoplasm</keyword>
<sequence>MLVLTRHLNQSLQVGEAVTLRILNINNGNVRFGIDAPSDVLILREELANRMNTTTLKPSVTDRNKNQPQVTYKPRRKKLVLDL</sequence>
<dbReference type="Pfam" id="PF02599">
    <property type="entry name" value="CsrA"/>
    <property type="match status" value="1"/>
</dbReference>
<dbReference type="PANTHER" id="PTHR34984">
    <property type="entry name" value="CARBON STORAGE REGULATOR"/>
    <property type="match status" value="1"/>
</dbReference>
<comment type="subunit">
    <text evidence="5">Homodimer; the beta-strands of each monomer intercalate to form a hydrophobic core, while the alpha-helices form wings that extend away from the core.</text>
</comment>
<dbReference type="InterPro" id="IPR036107">
    <property type="entry name" value="CsrA_sf"/>
</dbReference>
<evidence type="ECO:0000256" key="3">
    <source>
        <dbReference type="ARBA" id="ARBA00022884"/>
    </source>
</evidence>
<keyword evidence="8" id="KW-1185">Reference proteome</keyword>
<accession>A0A1E2UTK2</accession>
<dbReference type="GO" id="GO:0045948">
    <property type="term" value="P:positive regulation of translational initiation"/>
    <property type="evidence" value="ECO:0007669"/>
    <property type="project" value="UniProtKB-UniRule"/>
</dbReference>
<protein>
    <recommendedName>
        <fullName evidence="5">Translational regulator CsrA</fullName>
    </recommendedName>
    <alternativeName>
        <fullName evidence="5">Carbon storage regulator</fullName>
    </alternativeName>
</protein>
<name>A0A1E2UTK2_9GAMM</name>
<dbReference type="GO" id="GO:0005829">
    <property type="term" value="C:cytosol"/>
    <property type="evidence" value="ECO:0007669"/>
    <property type="project" value="TreeGrafter"/>
</dbReference>
<keyword evidence="2 5" id="KW-0810">Translation regulation</keyword>
<dbReference type="GO" id="GO:0045947">
    <property type="term" value="P:negative regulation of translational initiation"/>
    <property type="evidence" value="ECO:0007669"/>
    <property type="project" value="UniProtKB-UniRule"/>
</dbReference>
<dbReference type="GO" id="GO:0006402">
    <property type="term" value="P:mRNA catabolic process"/>
    <property type="evidence" value="ECO:0007669"/>
    <property type="project" value="InterPro"/>
</dbReference>
<keyword evidence="5" id="KW-0678">Repressor</keyword>
<comment type="similarity">
    <text evidence="5">Belongs to the CsrA/RsmA family.</text>
</comment>
<evidence type="ECO:0000313" key="8">
    <source>
        <dbReference type="Proteomes" id="UP000094849"/>
    </source>
</evidence>
<dbReference type="Gene3D" id="2.60.40.4380">
    <property type="entry name" value="Translational regulator CsrA"/>
    <property type="match status" value="1"/>
</dbReference>
<dbReference type="OrthoDB" id="9809061at2"/>
<evidence type="ECO:0000256" key="4">
    <source>
        <dbReference type="ARBA" id="ARBA00023159"/>
    </source>
</evidence>
<comment type="subcellular location">
    <subcellularLocation>
        <location evidence="5">Cytoplasm</location>
    </subcellularLocation>
</comment>
<evidence type="ECO:0000256" key="2">
    <source>
        <dbReference type="ARBA" id="ARBA00022845"/>
    </source>
</evidence>
<keyword evidence="4 5" id="KW-0010">Activator</keyword>
<proteinExistence type="inferred from homology"/>
<dbReference type="GO" id="GO:0006109">
    <property type="term" value="P:regulation of carbohydrate metabolic process"/>
    <property type="evidence" value="ECO:0007669"/>
    <property type="project" value="UniProtKB-UniRule"/>
</dbReference>
<dbReference type="RefSeq" id="WP_069006002.1">
    <property type="nucleotide sequence ID" value="NZ_LVJW01000003.1"/>
</dbReference>
<evidence type="ECO:0000256" key="6">
    <source>
        <dbReference type="SAM" id="MobiDB-lite"/>
    </source>
</evidence>
<evidence type="ECO:0000256" key="1">
    <source>
        <dbReference type="ARBA" id="ARBA00022490"/>
    </source>
</evidence>
<reference evidence="7 8" key="1">
    <citation type="submission" date="2016-03" db="EMBL/GenBank/DDBJ databases">
        <title>Chemosynthetic sulphur-oxidizing symbionts of marine invertebrate animals are capable of nitrogen fixation.</title>
        <authorList>
            <person name="Petersen J.M."/>
            <person name="Kemper A."/>
            <person name="Gruber-Vodicka H."/>
            <person name="Cardini U."/>
            <person name="Geest Mvander."/>
            <person name="Kleiner M."/>
            <person name="Bulgheresi S."/>
            <person name="Fussmann M."/>
            <person name="Herbold C."/>
            <person name="Seah B.K.B."/>
            <person name="Antony C.Paul."/>
            <person name="Liu D."/>
            <person name="Belitz A."/>
            <person name="Weber M."/>
        </authorList>
    </citation>
    <scope>NUCLEOTIDE SEQUENCE [LARGE SCALE GENOMIC DNA]</scope>
    <source>
        <strain evidence="7">G_D</strain>
    </source>
</reference>
<dbReference type="InterPro" id="IPR003751">
    <property type="entry name" value="CsrA"/>
</dbReference>
<evidence type="ECO:0000313" key="7">
    <source>
        <dbReference type="EMBL" id="ODB98060.1"/>
    </source>
</evidence>
<gene>
    <name evidence="5" type="primary">csrA</name>
    <name evidence="7" type="ORF">A3196_15610</name>
</gene>
<feature type="region of interest" description="Disordered" evidence="6">
    <location>
        <begin position="57"/>
        <end position="83"/>
    </location>
</feature>
<dbReference type="Proteomes" id="UP000094849">
    <property type="component" value="Unassembled WGS sequence"/>
</dbReference>
<dbReference type="GO" id="GO:0048027">
    <property type="term" value="F:mRNA 5'-UTR binding"/>
    <property type="evidence" value="ECO:0007669"/>
    <property type="project" value="UniProtKB-UniRule"/>
</dbReference>
<comment type="caution">
    <text evidence="7">The sequence shown here is derived from an EMBL/GenBank/DDBJ whole genome shotgun (WGS) entry which is preliminary data.</text>
</comment>
<dbReference type="EMBL" id="LVJZ01000003">
    <property type="protein sequence ID" value="ODB98060.1"/>
    <property type="molecule type" value="Genomic_DNA"/>
</dbReference>
<organism evidence="7 8">
    <name type="scientific">Candidatus Thiodiazotropha endoloripes</name>
    <dbReference type="NCBI Taxonomy" id="1818881"/>
    <lineage>
        <taxon>Bacteria</taxon>
        <taxon>Pseudomonadati</taxon>
        <taxon>Pseudomonadota</taxon>
        <taxon>Gammaproteobacteria</taxon>
        <taxon>Chromatiales</taxon>
        <taxon>Sedimenticolaceae</taxon>
        <taxon>Candidatus Thiodiazotropha</taxon>
    </lineage>
</organism>
<dbReference type="PANTHER" id="PTHR34984:SF1">
    <property type="entry name" value="CARBON STORAGE REGULATOR"/>
    <property type="match status" value="1"/>
</dbReference>
<evidence type="ECO:0000256" key="5">
    <source>
        <dbReference type="HAMAP-Rule" id="MF_00167"/>
    </source>
</evidence>
<dbReference type="AlphaFoldDB" id="A0A1E2UTK2"/>
<dbReference type="STRING" id="1818881.A3196_15610"/>
<dbReference type="HAMAP" id="MF_00167">
    <property type="entry name" value="CsrA"/>
    <property type="match status" value="1"/>
</dbReference>